<name>A0A194SB33_RHOGW</name>
<feature type="compositionally biased region" description="Basic and acidic residues" evidence="1">
    <location>
        <begin position="179"/>
        <end position="190"/>
    </location>
</feature>
<dbReference type="GeneID" id="28975779"/>
<keyword evidence="3" id="KW-1185">Reference proteome</keyword>
<dbReference type="PANTHER" id="PTHR31684">
    <property type="entry name" value="COILED-COIL DOMAIN-CONTAINING PROTEIN 43"/>
    <property type="match status" value="1"/>
</dbReference>
<dbReference type="RefSeq" id="XP_018273982.1">
    <property type="nucleotide sequence ID" value="XM_018415331.1"/>
</dbReference>
<dbReference type="AlphaFoldDB" id="A0A194SB33"/>
<dbReference type="Proteomes" id="UP000053890">
    <property type="component" value="Unassembled WGS sequence"/>
</dbReference>
<dbReference type="InterPro" id="IPR037666">
    <property type="entry name" value="CCDC43"/>
</dbReference>
<evidence type="ECO:0000313" key="2">
    <source>
        <dbReference type="EMBL" id="KPV77933.1"/>
    </source>
</evidence>
<sequence length="231" mass="25714">MAVDLSIPLDQVIAVKLGSLSLKDDDDTVAFVKDLVQEDSFEPEDRKSAILGLLEADEDEAVSAAVDSLLDDTTAYQDALAEQRRAAEEAAASPPPEEEEPPVKDLTPEQEARRKADFLKKYGYLEDETEAEKAARIEAEQAQVPAKAFVDPRSLSKKQRKKALDGVDLLALPNLNKHHVVEAERKRRTESSSAAQAKRERDLADRKKQKEDAAKKLEDKRKKAQKVERKG</sequence>
<organism evidence="2 3">
    <name type="scientific">Rhodotorula graminis (strain WP1)</name>
    <dbReference type="NCBI Taxonomy" id="578459"/>
    <lineage>
        <taxon>Eukaryota</taxon>
        <taxon>Fungi</taxon>
        <taxon>Dikarya</taxon>
        <taxon>Basidiomycota</taxon>
        <taxon>Pucciniomycotina</taxon>
        <taxon>Microbotryomycetes</taxon>
        <taxon>Sporidiobolales</taxon>
        <taxon>Sporidiobolaceae</taxon>
        <taxon>Rhodotorula</taxon>
    </lineage>
</organism>
<protein>
    <submittedName>
        <fullName evidence="2">Uncharacterized protein</fullName>
    </submittedName>
</protein>
<reference evidence="2 3" key="1">
    <citation type="journal article" date="2015" name="Front. Microbiol.">
        <title>Genome sequence of the plant growth promoting endophytic yeast Rhodotorula graminis WP1.</title>
        <authorList>
            <person name="Firrincieli A."/>
            <person name="Otillar R."/>
            <person name="Salamov A."/>
            <person name="Schmutz J."/>
            <person name="Khan Z."/>
            <person name="Redman R.S."/>
            <person name="Fleck N.D."/>
            <person name="Lindquist E."/>
            <person name="Grigoriev I.V."/>
            <person name="Doty S.L."/>
        </authorList>
    </citation>
    <scope>NUCLEOTIDE SEQUENCE [LARGE SCALE GENOMIC DNA]</scope>
    <source>
        <strain evidence="2 3">WP1</strain>
    </source>
</reference>
<accession>A0A194SB33</accession>
<feature type="region of interest" description="Disordered" evidence="1">
    <location>
        <begin position="77"/>
        <end position="112"/>
    </location>
</feature>
<proteinExistence type="predicted"/>
<dbReference type="EMBL" id="KQ474073">
    <property type="protein sequence ID" value="KPV77933.1"/>
    <property type="molecule type" value="Genomic_DNA"/>
</dbReference>
<gene>
    <name evidence="2" type="ORF">RHOBADRAFT_50459</name>
</gene>
<evidence type="ECO:0000256" key="1">
    <source>
        <dbReference type="SAM" id="MobiDB-lite"/>
    </source>
</evidence>
<dbReference type="OrthoDB" id="18679at2759"/>
<feature type="compositionally biased region" description="Basic and acidic residues" evidence="1">
    <location>
        <begin position="197"/>
        <end position="231"/>
    </location>
</feature>
<feature type="compositionally biased region" description="Basic and acidic residues" evidence="1">
    <location>
        <begin position="101"/>
        <end position="112"/>
    </location>
</feature>
<evidence type="ECO:0000313" key="3">
    <source>
        <dbReference type="Proteomes" id="UP000053890"/>
    </source>
</evidence>
<feature type="region of interest" description="Disordered" evidence="1">
    <location>
        <begin position="141"/>
        <end position="231"/>
    </location>
</feature>
<dbReference type="PANTHER" id="PTHR31684:SF2">
    <property type="entry name" value="COILED-COIL DOMAIN-CONTAINING PROTEIN 43"/>
    <property type="match status" value="1"/>
</dbReference>
<dbReference type="OMA" id="HRKNDEM"/>